<feature type="transmembrane region" description="Helical" evidence="1">
    <location>
        <begin position="33"/>
        <end position="53"/>
    </location>
</feature>
<evidence type="ECO:0000313" key="3">
    <source>
        <dbReference type="Proteomes" id="UP000287156"/>
    </source>
</evidence>
<sequence>MISMNSRRLLFHRIRENWNYQYKIIKSVVDWTVLVYLVIPAVIISVFVYRSWWIESPGWIEFVPFPILFTLYFFLLWGGYFKTYVREADIIFLRKNEKLMLGMKQGGITASYISEMISAALLGLLISPFWFNHYNLGIKQLVLFLGLWVSLKWLIMAINGMLNAYVRGWRSLFRSLPVLICAAVIWWFSYEAFQFVSLFPILFIMIFNGIVSMLLVKKRFTSIHTFEQDLSIDEKDKNNYTEMIFGLSMDMEKLPKPRPVRKSPRLYSKSNRIFRNRNERNGFLELFIKVATRDTEYIRGYLQVLGVTGAAIVFVPPLWLKMTVAAAGFFFLLVWVGSVWHKLIGNHPFTRKYSGKEGYVKGKNLVTTVLIIPFIIMCGFYVIVIQLMRSLFPFF</sequence>
<feature type="transmembrane region" description="Helical" evidence="1">
    <location>
        <begin position="137"/>
        <end position="159"/>
    </location>
</feature>
<keyword evidence="3" id="KW-1185">Reference proteome</keyword>
<dbReference type="Proteomes" id="UP000287156">
    <property type="component" value="Unassembled WGS sequence"/>
</dbReference>
<accession>A0A429Y4X8</accession>
<dbReference type="InterPro" id="IPR010288">
    <property type="entry name" value="EcsB_ABC"/>
</dbReference>
<name>A0A429Y4X8_9BACI</name>
<dbReference type="GO" id="GO:0016020">
    <property type="term" value="C:membrane"/>
    <property type="evidence" value="ECO:0007669"/>
    <property type="project" value="InterPro"/>
</dbReference>
<protein>
    <submittedName>
        <fullName evidence="2">Uncharacterized protein</fullName>
    </submittedName>
</protein>
<feature type="transmembrane region" description="Helical" evidence="1">
    <location>
        <begin position="65"/>
        <end position="85"/>
    </location>
</feature>
<comment type="caution">
    <text evidence="2">The sequence shown here is derived from an EMBL/GenBank/DDBJ whole genome shotgun (WGS) entry which is preliminary data.</text>
</comment>
<keyword evidence="1" id="KW-0472">Membrane</keyword>
<dbReference type="Pfam" id="PF05975">
    <property type="entry name" value="EcsB"/>
    <property type="match status" value="1"/>
</dbReference>
<evidence type="ECO:0000256" key="1">
    <source>
        <dbReference type="SAM" id="Phobius"/>
    </source>
</evidence>
<gene>
    <name evidence="2" type="ORF">D4T97_006735</name>
</gene>
<keyword evidence="1" id="KW-1133">Transmembrane helix</keyword>
<feature type="transmembrane region" description="Helical" evidence="1">
    <location>
        <begin position="325"/>
        <end position="344"/>
    </location>
</feature>
<feature type="transmembrane region" description="Helical" evidence="1">
    <location>
        <begin position="365"/>
        <end position="388"/>
    </location>
</feature>
<proteinExistence type="predicted"/>
<feature type="transmembrane region" description="Helical" evidence="1">
    <location>
        <begin position="301"/>
        <end position="319"/>
    </location>
</feature>
<reference evidence="2" key="1">
    <citation type="submission" date="2018-12" db="EMBL/GenBank/DDBJ databases">
        <authorList>
            <person name="Sun L."/>
            <person name="Chen Z."/>
        </authorList>
    </citation>
    <scope>NUCLEOTIDE SEQUENCE [LARGE SCALE GENOMIC DNA]</scope>
    <source>
        <strain evidence="2">3-2-2</strain>
    </source>
</reference>
<feature type="transmembrane region" description="Helical" evidence="1">
    <location>
        <begin position="171"/>
        <end position="189"/>
    </location>
</feature>
<feature type="transmembrane region" description="Helical" evidence="1">
    <location>
        <begin position="195"/>
        <end position="216"/>
    </location>
</feature>
<keyword evidence="1" id="KW-0812">Transmembrane</keyword>
<organism evidence="2 3">
    <name type="scientific">Siminovitchia acidinfaciens</name>
    <dbReference type="NCBI Taxonomy" id="2321395"/>
    <lineage>
        <taxon>Bacteria</taxon>
        <taxon>Bacillati</taxon>
        <taxon>Bacillota</taxon>
        <taxon>Bacilli</taxon>
        <taxon>Bacillales</taxon>
        <taxon>Bacillaceae</taxon>
        <taxon>Siminovitchia</taxon>
    </lineage>
</organism>
<feature type="transmembrane region" description="Helical" evidence="1">
    <location>
        <begin position="106"/>
        <end position="131"/>
    </location>
</feature>
<evidence type="ECO:0000313" key="2">
    <source>
        <dbReference type="EMBL" id="RST76453.1"/>
    </source>
</evidence>
<dbReference type="EMBL" id="QYTV02000002">
    <property type="protein sequence ID" value="RST76453.1"/>
    <property type="molecule type" value="Genomic_DNA"/>
</dbReference>
<dbReference type="OrthoDB" id="2448479at2"/>
<dbReference type="AlphaFoldDB" id="A0A429Y4X8"/>